<evidence type="ECO:0000256" key="1">
    <source>
        <dbReference type="SAM" id="MobiDB-lite"/>
    </source>
</evidence>
<comment type="caution">
    <text evidence="2">The sequence shown here is derived from an EMBL/GenBank/DDBJ whole genome shotgun (WGS) entry which is preliminary data.</text>
</comment>
<gene>
    <name evidence="2" type="ORF">E1261_39110</name>
</gene>
<evidence type="ECO:0000313" key="2">
    <source>
        <dbReference type="EMBL" id="TDC16359.1"/>
    </source>
</evidence>
<feature type="region of interest" description="Disordered" evidence="1">
    <location>
        <begin position="1"/>
        <end position="31"/>
    </location>
</feature>
<accession>A0A4R4P387</accession>
<protein>
    <submittedName>
        <fullName evidence="2">Uncharacterized protein</fullName>
    </submittedName>
</protein>
<keyword evidence="3" id="KW-1185">Reference proteome</keyword>
<evidence type="ECO:0000313" key="3">
    <source>
        <dbReference type="Proteomes" id="UP000295075"/>
    </source>
</evidence>
<sequence>MGEPISWRPSAGRLSNARPARNPAGPPPPANAVGMGVFTLALRSTGPTGGGWWVVADLQAITTEVRGPG</sequence>
<dbReference type="Proteomes" id="UP000295075">
    <property type="component" value="Unassembled WGS sequence"/>
</dbReference>
<dbReference type="AlphaFoldDB" id="A0A4R4P387"/>
<proteinExistence type="predicted"/>
<reference evidence="2 3" key="1">
    <citation type="submission" date="2019-03" db="EMBL/GenBank/DDBJ databases">
        <title>Draft genome sequences of novel Actinobacteria.</title>
        <authorList>
            <person name="Sahin N."/>
            <person name="Ay H."/>
            <person name="Saygin H."/>
        </authorList>
    </citation>
    <scope>NUCLEOTIDE SEQUENCE [LARGE SCALE GENOMIC DNA]</scope>
    <source>
        <strain evidence="2 3">JCM 30547</strain>
    </source>
</reference>
<dbReference type="EMBL" id="SMKA01000312">
    <property type="protein sequence ID" value="TDC16359.1"/>
    <property type="molecule type" value="Genomic_DNA"/>
</dbReference>
<dbReference type="RefSeq" id="WP_132414806.1">
    <property type="nucleotide sequence ID" value="NZ_SMKA01000312.1"/>
</dbReference>
<organism evidence="2 3">
    <name type="scientific">Kribbella albertanoniae</name>
    <dbReference type="NCBI Taxonomy" id="1266829"/>
    <lineage>
        <taxon>Bacteria</taxon>
        <taxon>Bacillati</taxon>
        <taxon>Actinomycetota</taxon>
        <taxon>Actinomycetes</taxon>
        <taxon>Propionibacteriales</taxon>
        <taxon>Kribbellaceae</taxon>
        <taxon>Kribbella</taxon>
    </lineage>
</organism>
<name>A0A4R4P387_9ACTN</name>